<proteinExistence type="predicted"/>
<organism evidence="1">
    <name type="scientific">Anguilla anguilla</name>
    <name type="common">European freshwater eel</name>
    <name type="synonym">Muraena anguilla</name>
    <dbReference type="NCBI Taxonomy" id="7936"/>
    <lineage>
        <taxon>Eukaryota</taxon>
        <taxon>Metazoa</taxon>
        <taxon>Chordata</taxon>
        <taxon>Craniata</taxon>
        <taxon>Vertebrata</taxon>
        <taxon>Euteleostomi</taxon>
        <taxon>Actinopterygii</taxon>
        <taxon>Neopterygii</taxon>
        <taxon>Teleostei</taxon>
        <taxon>Anguilliformes</taxon>
        <taxon>Anguillidae</taxon>
        <taxon>Anguilla</taxon>
    </lineage>
</organism>
<protein>
    <submittedName>
        <fullName evidence="1">Uncharacterized protein</fullName>
    </submittedName>
</protein>
<reference evidence="1" key="2">
    <citation type="journal article" date="2015" name="Fish Shellfish Immunol.">
        <title>Early steps in the European eel (Anguilla anguilla)-Vibrio vulnificus interaction in the gills: Role of the RtxA13 toxin.</title>
        <authorList>
            <person name="Callol A."/>
            <person name="Pajuelo D."/>
            <person name="Ebbesson L."/>
            <person name="Teles M."/>
            <person name="MacKenzie S."/>
            <person name="Amaro C."/>
        </authorList>
    </citation>
    <scope>NUCLEOTIDE SEQUENCE</scope>
</reference>
<evidence type="ECO:0000313" key="1">
    <source>
        <dbReference type="EMBL" id="JAH13659.1"/>
    </source>
</evidence>
<accession>A0A0E9QA57</accession>
<reference evidence="1" key="1">
    <citation type="submission" date="2014-11" db="EMBL/GenBank/DDBJ databases">
        <authorList>
            <person name="Amaro Gonzalez C."/>
        </authorList>
    </citation>
    <scope>NUCLEOTIDE SEQUENCE</scope>
</reference>
<name>A0A0E9QA57_ANGAN</name>
<dbReference type="EMBL" id="GBXM01094918">
    <property type="protein sequence ID" value="JAH13659.1"/>
    <property type="molecule type" value="Transcribed_RNA"/>
</dbReference>
<dbReference type="AlphaFoldDB" id="A0A0E9QA57"/>
<sequence length="50" mass="5821">MKCNIGYASFRPFLRVQNGIFLQSEHMHDYLTFVVELTRTATITVRSNLT</sequence>